<name>A0ABU2KRJ8_9ACTN</name>
<dbReference type="EMBL" id="JAVREK010000005">
    <property type="protein sequence ID" value="MDT0301910.1"/>
    <property type="molecule type" value="Genomic_DNA"/>
</dbReference>
<feature type="transmembrane region" description="Helical" evidence="2">
    <location>
        <begin position="123"/>
        <end position="140"/>
    </location>
</feature>
<keyword evidence="2" id="KW-0812">Transmembrane</keyword>
<reference evidence="4" key="1">
    <citation type="submission" date="2023-07" db="EMBL/GenBank/DDBJ databases">
        <title>30 novel species of actinomycetes from the DSMZ collection.</title>
        <authorList>
            <person name="Nouioui I."/>
        </authorList>
    </citation>
    <scope>NUCLEOTIDE SEQUENCE [LARGE SCALE GENOMIC DNA]</scope>
    <source>
        <strain evidence="4">DSM 45055</strain>
    </source>
</reference>
<feature type="transmembrane region" description="Helical" evidence="2">
    <location>
        <begin position="27"/>
        <end position="47"/>
    </location>
</feature>
<protein>
    <recommendedName>
        <fullName evidence="5">Integral membrane protein</fullName>
    </recommendedName>
</protein>
<evidence type="ECO:0000313" key="3">
    <source>
        <dbReference type="EMBL" id="MDT0301910.1"/>
    </source>
</evidence>
<dbReference type="Proteomes" id="UP001183226">
    <property type="component" value="Unassembled WGS sequence"/>
</dbReference>
<evidence type="ECO:0008006" key="5">
    <source>
        <dbReference type="Google" id="ProtNLM"/>
    </source>
</evidence>
<organism evidence="3 4">
    <name type="scientific">Streptomonospora wellingtoniae</name>
    <dbReference type="NCBI Taxonomy" id="3075544"/>
    <lineage>
        <taxon>Bacteria</taxon>
        <taxon>Bacillati</taxon>
        <taxon>Actinomycetota</taxon>
        <taxon>Actinomycetes</taxon>
        <taxon>Streptosporangiales</taxon>
        <taxon>Nocardiopsidaceae</taxon>
        <taxon>Streptomonospora</taxon>
    </lineage>
</organism>
<feature type="region of interest" description="Disordered" evidence="1">
    <location>
        <begin position="1"/>
        <end position="20"/>
    </location>
</feature>
<keyword evidence="2" id="KW-0472">Membrane</keyword>
<comment type="caution">
    <text evidence="3">The sequence shown here is derived from an EMBL/GenBank/DDBJ whole genome shotgun (WGS) entry which is preliminary data.</text>
</comment>
<dbReference type="RefSeq" id="WP_311544383.1">
    <property type="nucleotide sequence ID" value="NZ_JAVREK010000005.1"/>
</dbReference>
<feature type="transmembrane region" description="Helical" evidence="2">
    <location>
        <begin position="59"/>
        <end position="80"/>
    </location>
</feature>
<feature type="transmembrane region" description="Helical" evidence="2">
    <location>
        <begin position="92"/>
        <end position="111"/>
    </location>
</feature>
<evidence type="ECO:0000256" key="2">
    <source>
        <dbReference type="SAM" id="Phobius"/>
    </source>
</evidence>
<gene>
    <name evidence="3" type="ORF">RM446_07260</name>
</gene>
<keyword evidence="2" id="KW-1133">Transmembrane helix</keyword>
<sequence>MPPDEPGGERSPPGGSSMVQTPSASPYLWALRIAALVQMALIALEFATAGQLVLEEVSALGLHAGTALAVHAAGGVQLLASALLVRPGGGPVWPAVLSALAFGTGFAQAYFGSHMMLGLHVPTALLLVVLVMAVAVAAWLPSLRRAGN</sequence>
<proteinExistence type="predicted"/>
<evidence type="ECO:0000313" key="4">
    <source>
        <dbReference type="Proteomes" id="UP001183226"/>
    </source>
</evidence>
<accession>A0ABU2KRJ8</accession>
<evidence type="ECO:0000256" key="1">
    <source>
        <dbReference type="SAM" id="MobiDB-lite"/>
    </source>
</evidence>
<keyword evidence="4" id="KW-1185">Reference proteome</keyword>